<feature type="compositionally biased region" description="Acidic residues" evidence="1">
    <location>
        <begin position="382"/>
        <end position="393"/>
    </location>
</feature>
<feature type="region of interest" description="Disordered" evidence="1">
    <location>
        <begin position="228"/>
        <end position="427"/>
    </location>
</feature>
<feature type="region of interest" description="Disordered" evidence="1">
    <location>
        <begin position="1144"/>
        <end position="1164"/>
    </location>
</feature>
<feature type="compositionally biased region" description="Low complexity" evidence="1">
    <location>
        <begin position="1"/>
        <end position="14"/>
    </location>
</feature>
<feature type="compositionally biased region" description="Low complexity" evidence="1">
    <location>
        <begin position="372"/>
        <end position="381"/>
    </location>
</feature>
<protein>
    <submittedName>
        <fullName evidence="2">Uncharacterized protein</fullName>
    </submittedName>
</protein>
<feature type="compositionally biased region" description="Polar residues" evidence="1">
    <location>
        <begin position="342"/>
        <end position="354"/>
    </location>
</feature>
<accession>A0A1Y2I3R4</accession>
<evidence type="ECO:0000256" key="1">
    <source>
        <dbReference type="SAM" id="MobiDB-lite"/>
    </source>
</evidence>
<sequence length="1239" mass="127438">MDPSDSDSQMSSSSAPTPTVSLRSSDAAAALAALGRAFLAASDNAPSQSVLEDPRTQVPGSSSSLSSLSGSDLGSCIPSGPTGDEDSVLPTTMSPAMLMYGPPDLYHHPHCPPYFASSSSAAATSQPASIMMPSYLGPNDHSMAHHHVRHISAGEDFDALSPMMGSIPGGLRTTSASSGSGMQTPQYGHSNVASPLVLHAHRRGAVSPPTLPPSSVFLDAMARASASVSTDGLGASVKGARRARGTPGAVNESGSASSLEAEHPQGSRPTVATAAGEGSTVGKRGPVTRRMAMRQQQPPASSTQQFNGQETLPVAAQTRRGIRRVTRLSTASASEDDHDLSYPSSADTSPNSDALTLAPPNISNMSHPQFTDDNLSSSSSEDNNDDDDDDIFTDPESTPNRRRAARSSASRRMPRASSVVPGPTTTTVAATGTVDGNQLPISSLASVLNDRLTHLESIIDLTALSAPPHMRDFTAQRRAFKATVNAVSAIVAEKLYKCRDMSLEDYFRTKFRISRAQVYRVVDSATVLRDLEELETTWDYARAIHNRARATATATNEGGEDAGEDHPPGNPRVVFPLPVKQRVCAAIKSCAGNKQDRQELWKTLCMRVAPQAASSKDVKETWDWLVAQGRVTPKNGRRGSTVPPDLGEVMAATAAAVAEAGEETDHARAVNASMPPPVMPPPKTKRAGQSRKRSATAAASGSGSGASAAVQAASRAEPASDGPHVANAGQQQQQQEPGAAANSPDAIELPPPTKRLRRSASLTALQAITTPASVASSSTQASITTPPRQKPKGTRRRPASLAQPVAQTQELRPPPPPPQQQQQHQPMDLVPALDSPATPYKERSAHPPGNLVPALVSPKLPPIAPSPPMSTSAALELAQALGSPMGSPSTLQFPPSPAVAGVNMMNAPAAVRPGHYLSLSTSDLSPSLGSAALSASGSPSFFHPQARHQPSVGPSNLFITSPSISPTSLTMSAPLSPAQFVTSPMLFASSMTSSSATTGAASTGGAIPATLTGGPIKSTHASLIETAISTLQQLQDAGIQLEPCFNGTWVSGINQFRFRKHGEFVSAAHPHSASEAATSSNLPPSSGNLLGLHNTGSTGGSPMLAMPGYASAASTASIFTPGSPSSNLPSITIPADDLAPAAMPTSFTSSSMATGTRTAGAGGMATAASPSVVQQHEAAMRLARLAAAAAAATTTSESVVMGGKLGRSDTPGTGSPMQVSPRMGSAAAASGEVGASQSR</sequence>
<feature type="compositionally biased region" description="Polar residues" evidence="1">
    <location>
        <begin position="361"/>
        <end position="371"/>
    </location>
</feature>
<feature type="compositionally biased region" description="Polar residues" evidence="1">
    <location>
        <begin position="294"/>
        <end position="310"/>
    </location>
</feature>
<dbReference type="AlphaFoldDB" id="A0A1Y2I3R4"/>
<dbReference type="OrthoDB" id="5595153at2759"/>
<feature type="compositionally biased region" description="Low complexity" evidence="1">
    <location>
        <begin position="1224"/>
        <end position="1239"/>
    </location>
</feature>
<feature type="compositionally biased region" description="Low complexity" evidence="1">
    <location>
        <begin position="1148"/>
        <end position="1164"/>
    </location>
</feature>
<feature type="region of interest" description="Disordered" evidence="1">
    <location>
        <begin position="656"/>
        <end position="752"/>
    </location>
</feature>
<name>A0A1Y2I3R4_9FUNG</name>
<keyword evidence="3" id="KW-1185">Reference proteome</keyword>
<feature type="region of interest" description="Disordered" evidence="1">
    <location>
        <begin position="1196"/>
        <end position="1239"/>
    </location>
</feature>
<gene>
    <name evidence="2" type="ORF">BCR44DRAFT_1457064</name>
</gene>
<feature type="compositionally biased region" description="Basic residues" evidence="1">
    <location>
        <begin position="789"/>
        <end position="798"/>
    </location>
</feature>
<feature type="region of interest" description="Disordered" evidence="1">
    <location>
        <begin position="770"/>
        <end position="849"/>
    </location>
</feature>
<dbReference type="Proteomes" id="UP000193411">
    <property type="component" value="Unassembled WGS sequence"/>
</dbReference>
<comment type="caution">
    <text evidence="2">The sequence shown here is derived from an EMBL/GenBank/DDBJ whole genome shotgun (WGS) entry which is preliminary data.</text>
</comment>
<feature type="region of interest" description="Disordered" evidence="1">
    <location>
        <begin position="42"/>
        <end position="90"/>
    </location>
</feature>
<proteinExistence type="predicted"/>
<evidence type="ECO:0000313" key="2">
    <source>
        <dbReference type="EMBL" id="ORZ41500.1"/>
    </source>
</evidence>
<reference evidence="2 3" key="1">
    <citation type="submission" date="2016-07" db="EMBL/GenBank/DDBJ databases">
        <title>Pervasive Adenine N6-methylation of Active Genes in Fungi.</title>
        <authorList>
            <consortium name="DOE Joint Genome Institute"/>
            <person name="Mondo S.J."/>
            <person name="Dannebaum R.O."/>
            <person name="Kuo R.C."/>
            <person name="Labutti K."/>
            <person name="Haridas S."/>
            <person name="Kuo A."/>
            <person name="Salamov A."/>
            <person name="Ahrendt S.R."/>
            <person name="Lipzen A."/>
            <person name="Sullivan W."/>
            <person name="Andreopoulos W.B."/>
            <person name="Clum A."/>
            <person name="Lindquist E."/>
            <person name="Daum C."/>
            <person name="Ramamoorthy G.K."/>
            <person name="Gryganskyi A."/>
            <person name="Culley D."/>
            <person name="Magnuson J.K."/>
            <person name="James T.Y."/>
            <person name="O'Malley M.A."/>
            <person name="Stajich J.E."/>
            <person name="Spatafora J.W."/>
            <person name="Visel A."/>
            <person name="Grigoriev I.V."/>
        </authorList>
    </citation>
    <scope>NUCLEOTIDE SEQUENCE [LARGE SCALE GENOMIC DNA]</scope>
    <source>
        <strain evidence="2 3">PL171</strain>
    </source>
</reference>
<dbReference type="EMBL" id="MCFL01000001">
    <property type="protein sequence ID" value="ORZ41500.1"/>
    <property type="molecule type" value="Genomic_DNA"/>
</dbReference>
<evidence type="ECO:0000313" key="3">
    <source>
        <dbReference type="Proteomes" id="UP000193411"/>
    </source>
</evidence>
<feature type="compositionally biased region" description="Low complexity" evidence="1">
    <location>
        <begin position="406"/>
        <end position="427"/>
    </location>
</feature>
<feature type="compositionally biased region" description="Basic residues" evidence="1">
    <location>
        <begin position="683"/>
        <end position="694"/>
    </location>
</feature>
<dbReference type="STRING" id="765915.A0A1Y2I3R4"/>
<feature type="region of interest" description="Disordered" evidence="1">
    <location>
        <begin position="1"/>
        <end position="24"/>
    </location>
</feature>
<feature type="compositionally biased region" description="Polar residues" evidence="1">
    <location>
        <begin position="770"/>
        <end position="787"/>
    </location>
</feature>
<organism evidence="2 3">
    <name type="scientific">Catenaria anguillulae PL171</name>
    <dbReference type="NCBI Taxonomy" id="765915"/>
    <lineage>
        <taxon>Eukaryota</taxon>
        <taxon>Fungi</taxon>
        <taxon>Fungi incertae sedis</taxon>
        <taxon>Blastocladiomycota</taxon>
        <taxon>Blastocladiomycetes</taxon>
        <taxon>Blastocladiales</taxon>
        <taxon>Catenariaceae</taxon>
        <taxon>Catenaria</taxon>
    </lineage>
</organism>
<feature type="compositionally biased region" description="Low complexity" evidence="1">
    <location>
        <begin position="60"/>
        <end position="75"/>
    </location>
</feature>
<feature type="compositionally biased region" description="Low complexity" evidence="1">
    <location>
        <begin position="695"/>
        <end position="720"/>
    </location>
</feature>